<dbReference type="EMBL" id="LR743506">
    <property type="protein sequence ID" value="CAA2109000.1"/>
    <property type="molecule type" value="Genomic_DNA"/>
</dbReference>
<proteinExistence type="predicted"/>
<geneLocation type="plasmid" evidence="1">
    <name>3</name>
</geneLocation>
<evidence type="ECO:0000313" key="1">
    <source>
        <dbReference type="EMBL" id="CAA2109000.1"/>
    </source>
</evidence>
<gene>
    <name evidence="1" type="ORF">MBUL_04493</name>
</gene>
<name>A0A679JRS1_9HYPH</name>
<reference evidence="1" key="1">
    <citation type="submission" date="2019-12" db="EMBL/GenBank/DDBJ databases">
        <authorList>
            <person name="Cremers G."/>
        </authorList>
    </citation>
    <scope>NUCLEOTIDE SEQUENCE</scope>
    <source>
        <strain evidence="1">Mbul1</strain>
        <plasmid evidence="1">3</plasmid>
    </source>
</reference>
<sequence length="216" mass="22955">MHGSFTPPAIDQKGSLAPDLPSLILMPDEGDPVHIVVWCPWCEAVHRHGAAGGAGNRAPHCAQDHHSPLGATGYNLDVVGDAVSEGAVIPGGLMVGERRLHQVIDQAAGALRAVLLRYLLDIKTVRGAVIQKRTSKGNAWIFGADSWLIEPRGRRSTEGQGFLRLAGTLYGVPPGVAALRFLEAVSFDRLDARAALELQAVIDAWVARGAPSRASR</sequence>
<keyword evidence="1" id="KW-0614">Plasmid</keyword>
<protein>
    <submittedName>
        <fullName evidence="1">Uncharacterized protein</fullName>
    </submittedName>
</protein>
<dbReference type="AlphaFoldDB" id="A0A679JRS1"/>
<accession>A0A679JRS1</accession>
<organism evidence="1">
    <name type="scientific">Methylobacterium bullatum</name>
    <dbReference type="NCBI Taxonomy" id="570505"/>
    <lineage>
        <taxon>Bacteria</taxon>
        <taxon>Pseudomonadati</taxon>
        <taxon>Pseudomonadota</taxon>
        <taxon>Alphaproteobacteria</taxon>
        <taxon>Hyphomicrobiales</taxon>
        <taxon>Methylobacteriaceae</taxon>
        <taxon>Methylobacterium</taxon>
    </lineage>
</organism>